<keyword evidence="8" id="KW-1185">Reference proteome</keyword>
<dbReference type="Pfam" id="PF00115">
    <property type="entry name" value="COX1"/>
    <property type="match status" value="1"/>
</dbReference>
<dbReference type="PANTHER" id="PTHR36181:SF3">
    <property type="entry name" value="INTRON-ENCODED DNA ENDONUCLEASE AI5 BETA"/>
    <property type="match status" value="1"/>
</dbReference>
<keyword evidence="4" id="KW-0378">Hydrolase</keyword>
<dbReference type="Proteomes" id="UP000245383">
    <property type="component" value="Unassembled WGS sequence"/>
</dbReference>
<evidence type="ECO:0000256" key="2">
    <source>
        <dbReference type="ARBA" id="ARBA00022722"/>
    </source>
</evidence>
<dbReference type="GO" id="GO:0005739">
    <property type="term" value="C:mitochondrion"/>
    <property type="evidence" value="ECO:0007669"/>
    <property type="project" value="UniProtKB-ARBA"/>
</dbReference>
<dbReference type="InterPro" id="IPR051289">
    <property type="entry name" value="LAGLIDADG_Endonuclease"/>
</dbReference>
<dbReference type="InterPro" id="IPR027434">
    <property type="entry name" value="Homing_endonucl"/>
</dbReference>
<dbReference type="InterPro" id="IPR000883">
    <property type="entry name" value="Cyt_C_Oxase_1"/>
</dbReference>
<dbReference type="InterPro" id="IPR023616">
    <property type="entry name" value="Cyt_c_oxase-like_su1_dom"/>
</dbReference>
<dbReference type="EMBL" id="MBFR01000001">
    <property type="protein sequence ID" value="PVU98260.1"/>
    <property type="molecule type" value="Genomic_DNA"/>
</dbReference>
<name>A0A2T9Z101_9FUNG</name>
<reference evidence="7 8" key="1">
    <citation type="journal article" date="2018" name="MBio">
        <title>Comparative Genomics Reveals the Core Gene Toolbox for the Fungus-Insect Symbiosis.</title>
        <authorList>
            <person name="Wang Y."/>
            <person name="Stata M."/>
            <person name="Wang W."/>
            <person name="Stajich J.E."/>
            <person name="White M.M."/>
            <person name="Moncalvo J.M."/>
        </authorList>
    </citation>
    <scope>NUCLEOTIDE SEQUENCE [LARGE SCALE GENOMIC DNA]</scope>
    <source>
        <strain evidence="7 8">SWE-8-4</strain>
    </source>
</reference>
<dbReference type="Gene3D" id="3.10.28.10">
    <property type="entry name" value="Homing endonucleases"/>
    <property type="match status" value="3"/>
</dbReference>
<dbReference type="OrthoDB" id="5405897at2759"/>
<gene>
    <name evidence="7" type="ORF">BB561_000004</name>
</gene>
<dbReference type="GO" id="GO:0016020">
    <property type="term" value="C:membrane"/>
    <property type="evidence" value="ECO:0007669"/>
    <property type="project" value="InterPro"/>
</dbReference>
<dbReference type="GO" id="GO:0006314">
    <property type="term" value="P:intron homing"/>
    <property type="evidence" value="ECO:0007669"/>
    <property type="project" value="UniProtKB-KW"/>
</dbReference>
<evidence type="ECO:0000256" key="1">
    <source>
        <dbReference type="ARBA" id="ARBA00009332"/>
    </source>
</evidence>
<evidence type="ECO:0000259" key="6">
    <source>
        <dbReference type="PROSITE" id="PS50855"/>
    </source>
</evidence>
<feature type="domain" description="Cytochrome oxidase subunit I profile" evidence="6">
    <location>
        <begin position="1"/>
        <end position="140"/>
    </location>
</feature>
<evidence type="ECO:0000256" key="5">
    <source>
        <dbReference type="ARBA" id="ARBA00022886"/>
    </source>
</evidence>
<comment type="caution">
    <text evidence="7">The sequence shown here is derived from an EMBL/GenBank/DDBJ whole genome shotgun (WGS) entry which is preliminary data.</text>
</comment>
<organism evidence="7 8">
    <name type="scientific">Smittium simulii</name>
    <dbReference type="NCBI Taxonomy" id="133385"/>
    <lineage>
        <taxon>Eukaryota</taxon>
        <taxon>Fungi</taxon>
        <taxon>Fungi incertae sedis</taxon>
        <taxon>Zoopagomycota</taxon>
        <taxon>Kickxellomycotina</taxon>
        <taxon>Harpellomycetes</taxon>
        <taxon>Harpellales</taxon>
        <taxon>Legeriomycetaceae</taxon>
        <taxon>Smittium</taxon>
    </lineage>
</organism>
<dbReference type="GO" id="GO:0016787">
    <property type="term" value="F:hydrolase activity"/>
    <property type="evidence" value="ECO:0007669"/>
    <property type="project" value="UniProtKB-KW"/>
</dbReference>
<evidence type="ECO:0000313" key="8">
    <source>
        <dbReference type="Proteomes" id="UP000245383"/>
    </source>
</evidence>
<evidence type="ECO:0000256" key="3">
    <source>
        <dbReference type="ARBA" id="ARBA00022759"/>
    </source>
</evidence>
<dbReference type="PROSITE" id="PS50855">
    <property type="entry name" value="COX1"/>
    <property type="match status" value="1"/>
</dbReference>
<dbReference type="PANTHER" id="PTHR36181">
    <property type="entry name" value="INTRON-ENCODED ENDONUCLEASE AI3-RELATED"/>
    <property type="match status" value="1"/>
</dbReference>
<sequence length="840" mass="97103">MPALIGGFGNYLVPVMIGAVDMSFPRLNNISFWLLPPSLLLLLSSAFVENGADIKAITMLLSDRNFNSSFFDPAGGGDPVLYEHLFSSILFLSEFKKVKPNIDVPDDKFLCWLIGFTEDNPLVTNLYWELQRLCVCYPLSFYRFLFLPIIPVEALDKEIGVNNKIHKQNKAHYSKKANWGQVFEEPPKHKIPESDEDFGYYLAGLIEGDGSFPKTKDKPLADYIIRRIGYGTVSKVKDKRAFNYKLSNIDGIKIIAELINGKLRTDKLEEFNNNIIEKLNSRLDLGLIKHTKDLSNLDNNYWLAGFTDADASFQVKVVRRKPEIKRLPEIRIKYQLDQKTDYILKKVKELFEGYLGYRKPTDTYYFETTSYNSAYKELRLNYLFGFTGLYKNNQNFIQTLNSSETIRERKFFCSNISSYKSDNSSIRKKPSTKDQNLFTNNDIQWLIGFTEGKVSTYGEVGRYIVTKKEHIQILMLIFNGYLVLNKYAEGCFNVKTGYRHHMYTVGLDTDTFVSQNMETCFRIIKLYSGNLSNYLSPLGFNFSIGIILNKEQSVRNQLENDSNHYPLKCKGKKKIKVISDHVQKHSYPYSEEQIGYYLAGLIEGNGCFTKTERREIGLTKKKPYSVEEGGHCLEIIFNEKDVSLAYYIKKIIGYGQIYKVKEDNPLYKKKAYKYYLNHEKGLKIILNLTNGKFMTTSPSLSLFKNHWLAGFTDADGCFSITNSNSLTQKGGKNVKLEYKIKKKDPTALKRIYNEFGGADYSAKKKLYPFYYPKDSPLLCLMILQRLGVKSILYFKIMLETLYSILMLRGYDRVQKKRQEHISQLLQWLLDYPQELKFLVG</sequence>
<protein>
    <recommendedName>
        <fullName evidence="6">Cytochrome oxidase subunit I profile domain-containing protein</fullName>
    </recommendedName>
</protein>
<comment type="similarity">
    <text evidence="1">In the C-terminal section; belongs to the LAGLIDADG endonuclease family.</text>
</comment>
<dbReference type="GO" id="GO:0009060">
    <property type="term" value="P:aerobic respiration"/>
    <property type="evidence" value="ECO:0007669"/>
    <property type="project" value="InterPro"/>
</dbReference>
<dbReference type="SUPFAM" id="SSF81442">
    <property type="entry name" value="Cytochrome c oxidase subunit I-like"/>
    <property type="match status" value="1"/>
</dbReference>
<accession>A0A2T9Z101</accession>
<dbReference type="AlphaFoldDB" id="A0A2T9Z101"/>
<keyword evidence="2" id="KW-0540">Nuclease</keyword>
<dbReference type="GO" id="GO:0020037">
    <property type="term" value="F:heme binding"/>
    <property type="evidence" value="ECO:0007669"/>
    <property type="project" value="InterPro"/>
</dbReference>
<dbReference type="STRING" id="133385.A0A2T9Z101"/>
<keyword evidence="3" id="KW-0255">Endonuclease</keyword>
<evidence type="ECO:0000256" key="4">
    <source>
        <dbReference type="ARBA" id="ARBA00022801"/>
    </source>
</evidence>
<dbReference type="Gene3D" id="1.20.210.10">
    <property type="entry name" value="Cytochrome c oxidase-like, subunit I domain"/>
    <property type="match status" value="2"/>
</dbReference>
<evidence type="ECO:0000313" key="7">
    <source>
        <dbReference type="EMBL" id="PVU98260.1"/>
    </source>
</evidence>
<dbReference type="GO" id="GO:0004519">
    <property type="term" value="F:endonuclease activity"/>
    <property type="evidence" value="ECO:0007669"/>
    <property type="project" value="UniProtKB-KW"/>
</dbReference>
<dbReference type="SUPFAM" id="SSF55608">
    <property type="entry name" value="Homing endonucleases"/>
    <property type="match status" value="4"/>
</dbReference>
<dbReference type="InterPro" id="IPR004860">
    <property type="entry name" value="LAGLIDADG_dom"/>
</dbReference>
<keyword evidence="5" id="KW-0404">Intron homing</keyword>
<dbReference type="InterPro" id="IPR036927">
    <property type="entry name" value="Cyt_c_oxase-like_su1_sf"/>
</dbReference>
<proteinExistence type="inferred from homology"/>
<dbReference type="Pfam" id="PF00961">
    <property type="entry name" value="LAGLIDADG_1"/>
    <property type="match status" value="3"/>
</dbReference>
<dbReference type="GO" id="GO:0004129">
    <property type="term" value="F:cytochrome-c oxidase activity"/>
    <property type="evidence" value="ECO:0007669"/>
    <property type="project" value="InterPro"/>
</dbReference>